<dbReference type="GO" id="GO:0019592">
    <property type="term" value="P:mannitol catabolic process"/>
    <property type="evidence" value="ECO:0007669"/>
    <property type="project" value="TreeGrafter"/>
</dbReference>
<comment type="caution">
    <text evidence="7">Lacks conserved residue(s) required for the propagation of feature annotation.</text>
</comment>
<dbReference type="InterPro" id="IPR013131">
    <property type="entry name" value="Mannitol_DH_N"/>
</dbReference>
<dbReference type="InterPro" id="IPR023028">
    <property type="entry name" value="Mannitol_1_phos_5_DH"/>
</dbReference>
<dbReference type="GO" id="GO:0008926">
    <property type="term" value="F:mannitol-1-phosphate 5-dehydrogenase activity"/>
    <property type="evidence" value="ECO:0007669"/>
    <property type="project" value="UniProtKB-UniRule"/>
</dbReference>
<dbReference type="GO" id="GO:0005829">
    <property type="term" value="C:cytosol"/>
    <property type="evidence" value="ECO:0007669"/>
    <property type="project" value="TreeGrafter"/>
</dbReference>
<evidence type="ECO:0000313" key="11">
    <source>
        <dbReference type="Proteomes" id="UP000545286"/>
    </source>
</evidence>
<sequence>MKAVHIGAGNIGRGFIGLVLHEAGYEVVYADVNADLIGALQAVDTYTVHEVGPAAKSHVVDRFRAINSATHEDDVVQEIATADIVTCAVGPNVLRFIAPVIRKGLAARAADAPKLAVMACENAIGASDTLKGLVLDGAEELADRAVFANTAVDRIVPEQAVEGVDVTVEDFFEWTIDRTPFDGAEPSIPNAHFVDDLNPYIERKLFTVNTGHATIAYHGFVAGASNMQDALALPAVAAEVEAVLGETSRVLVSQFGFSEDDHAEYVATTLSRFANRDLPDQPARVGRQPLRKLSAKERFVRPASEAAAAGLPYDALVRAIGAALRFDFEGDQESVELQQKLATLDAETFTREVTGLESGALFAAVVAEVEQAQAARTAA</sequence>
<dbReference type="Pfam" id="PF01232">
    <property type="entry name" value="Mannitol_dh"/>
    <property type="match status" value="1"/>
</dbReference>
<keyword evidence="11" id="KW-1185">Reference proteome</keyword>
<dbReference type="PRINTS" id="PR00084">
    <property type="entry name" value="MTLDHDRGNASE"/>
</dbReference>
<dbReference type="Gene3D" id="1.10.1040.10">
    <property type="entry name" value="N-(1-d-carboxylethyl)-l-norvaline Dehydrogenase, domain 2"/>
    <property type="match status" value="1"/>
</dbReference>
<feature type="domain" description="Mannitol dehydrogenase N-terminal" evidence="8">
    <location>
        <begin position="1"/>
        <end position="188"/>
    </location>
</feature>
<accession>A0A7W4YFK8</accession>
<dbReference type="InterPro" id="IPR008927">
    <property type="entry name" value="6-PGluconate_DH-like_C_sf"/>
</dbReference>
<feature type="domain" description="Mannitol dehydrogenase C-terminal" evidence="9">
    <location>
        <begin position="196"/>
        <end position="339"/>
    </location>
</feature>
<dbReference type="EMBL" id="JACHWJ010000004">
    <property type="protein sequence ID" value="MBB2958699.1"/>
    <property type="molecule type" value="Genomic_DNA"/>
</dbReference>
<dbReference type="NCBIfam" id="NF002652">
    <property type="entry name" value="PRK02318.2-5"/>
    <property type="match status" value="1"/>
</dbReference>
<dbReference type="EC" id="1.1.1.17" evidence="2 7"/>
<dbReference type="SUPFAM" id="SSF48179">
    <property type="entry name" value="6-phosphogluconate dehydrogenase C-terminal domain-like"/>
    <property type="match status" value="1"/>
</dbReference>
<name>A0A7W4YFK8_9MICO</name>
<dbReference type="Proteomes" id="UP000545286">
    <property type="component" value="Unassembled WGS sequence"/>
</dbReference>
<dbReference type="HAMAP" id="MF_00196">
    <property type="entry name" value="Mannitol_dehydrog"/>
    <property type="match status" value="1"/>
</dbReference>
<dbReference type="AlphaFoldDB" id="A0A7W4YFK8"/>
<comment type="similarity">
    <text evidence="1 7">Belongs to the mannitol dehydrogenase family.</text>
</comment>
<dbReference type="PANTHER" id="PTHR30524:SF0">
    <property type="entry name" value="ALTRONATE OXIDOREDUCTASE-RELATED"/>
    <property type="match status" value="1"/>
</dbReference>
<evidence type="ECO:0000256" key="2">
    <source>
        <dbReference type="ARBA" id="ARBA00012939"/>
    </source>
</evidence>
<evidence type="ECO:0000256" key="1">
    <source>
        <dbReference type="ARBA" id="ARBA00006541"/>
    </source>
</evidence>
<dbReference type="InterPro" id="IPR013118">
    <property type="entry name" value="Mannitol_DH_C"/>
</dbReference>
<keyword evidence="5 7" id="KW-0520">NAD</keyword>
<evidence type="ECO:0000256" key="4">
    <source>
        <dbReference type="ARBA" id="ARBA00023002"/>
    </source>
</evidence>
<organism evidence="10 11">
    <name type="scientific">Pseudoclavibacter helvolus</name>
    <dbReference type="NCBI Taxonomy" id="255205"/>
    <lineage>
        <taxon>Bacteria</taxon>
        <taxon>Bacillati</taxon>
        <taxon>Actinomycetota</taxon>
        <taxon>Actinomycetes</taxon>
        <taxon>Micrococcales</taxon>
        <taxon>Microbacteriaceae</taxon>
        <taxon>Pseudoclavibacter</taxon>
    </lineage>
</organism>
<dbReference type="InterPro" id="IPR000669">
    <property type="entry name" value="Mannitol_DH"/>
</dbReference>
<evidence type="ECO:0000259" key="9">
    <source>
        <dbReference type="Pfam" id="PF08125"/>
    </source>
</evidence>
<dbReference type="InterPro" id="IPR036291">
    <property type="entry name" value="NAD(P)-bd_dom_sf"/>
</dbReference>
<keyword evidence="4 7" id="KW-0560">Oxidoreductase</keyword>
<evidence type="ECO:0000256" key="7">
    <source>
        <dbReference type="HAMAP-Rule" id="MF_00196"/>
    </source>
</evidence>
<dbReference type="Pfam" id="PF08125">
    <property type="entry name" value="Mannitol_dh_C"/>
    <property type="match status" value="1"/>
</dbReference>
<dbReference type="Gene3D" id="3.40.50.720">
    <property type="entry name" value="NAD(P)-binding Rossmann-like Domain"/>
    <property type="match status" value="1"/>
</dbReference>
<dbReference type="SUPFAM" id="SSF51735">
    <property type="entry name" value="NAD(P)-binding Rossmann-fold domains"/>
    <property type="match status" value="1"/>
</dbReference>
<evidence type="ECO:0000256" key="3">
    <source>
        <dbReference type="ARBA" id="ARBA00016219"/>
    </source>
</evidence>
<reference evidence="10 11" key="1">
    <citation type="submission" date="2020-08" db="EMBL/GenBank/DDBJ databases">
        <title>Sequencing the genomes of 1000 actinobacteria strains.</title>
        <authorList>
            <person name="Klenk H.-P."/>
        </authorList>
    </citation>
    <scope>NUCLEOTIDE SEQUENCE [LARGE SCALE GENOMIC DNA]</scope>
    <source>
        <strain evidence="10 11">DSM 20419</strain>
    </source>
</reference>
<dbReference type="PANTHER" id="PTHR30524">
    <property type="entry name" value="MANNITOL-1-PHOSPHATE 5-DEHYDROGENASE"/>
    <property type="match status" value="1"/>
</dbReference>
<comment type="caution">
    <text evidence="10">The sequence shown here is derived from an EMBL/GenBank/DDBJ whole genome shotgun (WGS) entry which is preliminary data.</text>
</comment>
<protein>
    <recommendedName>
        <fullName evidence="3 7">Mannitol-1-phosphate 5-dehydrogenase</fullName>
        <ecNumber evidence="2 7">1.1.1.17</ecNumber>
    </recommendedName>
</protein>
<evidence type="ECO:0000256" key="6">
    <source>
        <dbReference type="ARBA" id="ARBA00048615"/>
    </source>
</evidence>
<dbReference type="InterPro" id="IPR013328">
    <property type="entry name" value="6PGD_dom2"/>
</dbReference>
<gene>
    <name evidence="7" type="primary">mtlD</name>
    <name evidence="10" type="ORF">FHX72_002845</name>
</gene>
<evidence type="ECO:0000313" key="10">
    <source>
        <dbReference type="EMBL" id="MBB2958699.1"/>
    </source>
</evidence>
<dbReference type="RefSeq" id="WP_183625845.1">
    <property type="nucleotide sequence ID" value="NZ_JACHWJ010000004.1"/>
</dbReference>
<evidence type="ECO:0000256" key="5">
    <source>
        <dbReference type="ARBA" id="ARBA00023027"/>
    </source>
</evidence>
<proteinExistence type="inferred from homology"/>
<comment type="catalytic activity">
    <reaction evidence="6 7">
        <text>D-mannitol 1-phosphate + NAD(+) = beta-D-fructose 6-phosphate + NADH + H(+)</text>
        <dbReference type="Rhea" id="RHEA:19661"/>
        <dbReference type="ChEBI" id="CHEBI:15378"/>
        <dbReference type="ChEBI" id="CHEBI:57540"/>
        <dbReference type="ChEBI" id="CHEBI:57634"/>
        <dbReference type="ChEBI" id="CHEBI:57945"/>
        <dbReference type="ChEBI" id="CHEBI:61381"/>
        <dbReference type="EC" id="1.1.1.17"/>
    </reaction>
</comment>
<evidence type="ECO:0000259" key="8">
    <source>
        <dbReference type="Pfam" id="PF01232"/>
    </source>
</evidence>